<dbReference type="eggNOG" id="COG1225">
    <property type="taxonomic scope" value="Bacteria"/>
</dbReference>
<dbReference type="PROSITE" id="PS51352">
    <property type="entry name" value="THIOREDOXIN_2"/>
    <property type="match status" value="1"/>
</dbReference>
<dbReference type="Gene3D" id="3.40.30.10">
    <property type="entry name" value="Glutaredoxin"/>
    <property type="match status" value="1"/>
</dbReference>
<dbReference type="InterPro" id="IPR011990">
    <property type="entry name" value="TPR-like_helical_dom_sf"/>
</dbReference>
<feature type="region of interest" description="Disordered" evidence="1">
    <location>
        <begin position="72"/>
        <end position="134"/>
    </location>
</feature>
<dbReference type="InterPro" id="IPR013766">
    <property type="entry name" value="Thioredoxin_domain"/>
</dbReference>
<feature type="compositionally biased region" description="Basic and acidic residues" evidence="1">
    <location>
        <begin position="98"/>
        <end position="134"/>
    </location>
</feature>
<feature type="compositionally biased region" description="Low complexity" evidence="1">
    <location>
        <begin position="872"/>
        <end position="897"/>
    </location>
</feature>
<feature type="compositionally biased region" description="Low complexity" evidence="1">
    <location>
        <begin position="85"/>
        <end position="96"/>
    </location>
</feature>
<dbReference type="KEGG" id="psl:Psta_1775"/>
<evidence type="ECO:0000259" key="2">
    <source>
        <dbReference type="PROSITE" id="PS51352"/>
    </source>
</evidence>
<dbReference type="AlphaFoldDB" id="D2QYZ5"/>
<dbReference type="Pfam" id="PF00578">
    <property type="entry name" value="AhpC-TSA"/>
    <property type="match status" value="1"/>
</dbReference>
<evidence type="ECO:0000313" key="3">
    <source>
        <dbReference type="EMBL" id="ADB16450.1"/>
    </source>
</evidence>
<evidence type="ECO:0000256" key="1">
    <source>
        <dbReference type="SAM" id="MobiDB-lite"/>
    </source>
</evidence>
<reference evidence="3 4" key="1">
    <citation type="journal article" date="2009" name="Stand. Genomic Sci.">
        <title>Complete genome sequence of Pirellula staleyi type strain (ATCC 27377).</title>
        <authorList>
            <person name="Clum A."/>
            <person name="Tindall B.J."/>
            <person name="Sikorski J."/>
            <person name="Ivanova N."/>
            <person name="Mavrommatis K."/>
            <person name="Lucas S."/>
            <person name="Glavina del Rio T."/>
            <person name="Nolan M."/>
            <person name="Chen F."/>
            <person name="Tice H."/>
            <person name="Pitluck S."/>
            <person name="Cheng J.F."/>
            <person name="Chertkov O."/>
            <person name="Brettin T."/>
            <person name="Han C."/>
            <person name="Detter J.C."/>
            <person name="Kuske C."/>
            <person name="Bruce D."/>
            <person name="Goodwin L."/>
            <person name="Ovchinikova G."/>
            <person name="Pati A."/>
            <person name="Mikhailova N."/>
            <person name="Chen A."/>
            <person name="Palaniappan K."/>
            <person name="Land M."/>
            <person name="Hauser L."/>
            <person name="Chang Y.J."/>
            <person name="Jeffries C.D."/>
            <person name="Chain P."/>
            <person name="Rohde M."/>
            <person name="Goker M."/>
            <person name="Bristow J."/>
            <person name="Eisen J.A."/>
            <person name="Markowitz V."/>
            <person name="Hugenholtz P."/>
            <person name="Kyrpides N.C."/>
            <person name="Klenk H.P."/>
            <person name="Lapidus A."/>
        </authorList>
    </citation>
    <scope>NUCLEOTIDE SEQUENCE [LARGE SCALE GENOMIC DNA]</scope>
    <source>
        <strain evidence="4">ATCC 27377 / DSM 6068 / ICPB 4128</strain>
    </source>
</reference>
<name>D2QYZ5_PIRSD</name>
<protein>
    <submittedName>
        <fullName evidence="3">Alkyl hydroperoxide reductase/ Thiol specific antioxidant/ Mal allergen</fullName>
    </submittedName>
</protein>
<feature type="domain" description="Thioredoxin" evidence="2">
    <location>
        <begin position="711"/>
        <end position="861"/>
    </location>
</feature>
<feature type="region of interest" description="Disordered" evidence="1">
    <location>
        <begin position="863"/>
        <end position="903"/>
    </location>
</feature>
<dbReference type="GO" id="GO:0016209">
    <property type="term" value="F:antioxidant activity"/>
    <property type="evidence" value="ECO:0007669"/>
    <property type="project" value="InterPro"/>
</dbReference>
<dbReference type="eggNOG" id="COG0457">
    <property type="taxonomic scope" value="Bacteria"/>
</dbReference>
<accession>D2QYZ5</accession>
<dbReference type="PANTHER" id="PTHR45588">
    <property type="entry name" value="TPR DOMAIN-CONTAINING PROTEIN"/>
    <property type="match status" value="1"/>
</dbReference>
<keyword evidence="4" id="KW-1185">Reference proteome</keyword>
<dbReference type="PANTHER" id="PTHR45588:SF1">
    <property type="entry name" value="WW DOMAIN-CONTAINING PROTEIN"/>
    <property type="match status" value="1"/>
</dbReference>
<sequence>MFENLMRRSLQWLDAVPPTTTVFLRFDRSLPTRARKFESRFMSHFAFRLLSRTSALLALALLTLVASAQEAPSAADVKPEEAKPAEATAPAEATPEPAKPEEAKPANAKPEEVKPEEKKPDEAKQEDEKKDDAAHPMADDVKAGHSFHAEVFNEGPRQKAYLMPGMPEIVFPITTTNPEAHKFFLQGLGQVHGFWYFEAERSFRQAAALDPKCAMAYWGMAMANVDNNSRAKKFMEQCVKHKEGLTERELMYIDALDAYFKADNGKKKERAEAYTRALEKILYKFPEDVEARALLALQLWKNRDSGLPIQSHLAIDALLDQVFKAQPMHPAHHYRIHLWDYERAENALASAALCGQSSAGVAHMWHMPGHIYSRLKRYDDAVFQQEASARVDHAHMMRDRVLPDQIHNFAHNNEWLIRNLIFIGRTSDALDLAKNMSELPRHPKYNSVSRGSSFFGRQRLFEVLTKYEMWDELLALSETQYLEPTKNDGEQLKRLRHVGQAAFRSGKTEKGLQILSDLRAQLDKEKKSKDEAIAAAEKKAVDEKKNEGDTKKAKEQAGKAFDTKINNLTKAVDEVEGYERWAAGDATKAHELLKKSGHVDPLVLAVVEFESGKRDEAIKAAQSQIDSRTNEVLPYMTSIQLLYKSDRKEDAKKQLEKLQTIAANIDLASPVAKRLEPIAQEFGFQADWRVPAVAKNDTGNRPALDSLGPFRWQPSAALSFNLKDVEGKPIALSDYTGKPVVLLFFLGHGCLHCAEQLHAFAALKQQYNDAGFELLAISSDDAEGLKISIENYKDGPLPVKLVSDPTNETFKAYRCFDDFENQPLHGTFVIDATGNVRWQDIGFEPFMDGKFVLEEACRLLGKTVPEKPSTPEPAAATTSTEKPAETTAATPMETTATSVPAAN</sequence>
<dbReference type="GO" id="GO:0016491">
    <property type="term" value="F:oxidoreductase activity"/>
    <property type="evidence" value="ECO:0007669"/>
    <property type="project" value="InterPro"/>
</dbReference>
<dbReference type="SUPFAM" id="SSF48452">
    <property type="entry name" value="TPR-like"/>
    <property type="match status" value="1"/>
</dbReference>
<evidence type="ECO:0000313" key="4">
    <source>
        <dbReference type="Proteomes" id="UP000001887"/>
    </source>
</evidence>
<dbReference type="GO" id="GO:0006950">
    <property type="term" value="P:response to stress"/>
    <property type="evidence" value="ECO:0007669"/>
    <property type="project" value="UniProtKB-ARBA"/>
</dbReference>
<dbReference type="SUPFAM" id="SSF52833">
    <property type="entry name" value="Thioredoxin-like"/>
    <property type="match status" value="1"/>
</dbReference>
<dbReference type="HOGENOM" id="CLU_340910_0_0_0"/>
<dbReference type="EMBL" id="CP001848">
    <property type="protein sequence ID" value="ADB16450.1"/>
    <property type="molecule type" value="Genomic_DNA"/>
</dbReference>
<dbReference type="STRING" id="530564.Psta_1775"/>
<dbReference type="InterPro" id="IPR036249">
    <property type="entry name" value="Thioredoxin-like_sf"/>
</dbReference>
<gene>
    <name evidence="3" type="ordered locus">Psta_1775</name>
</gene>
<dbReference type="Gene3D" id="1.25.40.10">
    <property type="entry name" value="Tetratricopeptide repeat domain"/>
    <property type="match status" value="1"/>
</dbReference>
<proteinExistence type="predicted"/>
<organism evidence="3 4">
    <name type="scientific">Pirellula staleyi (strain ATCC 27377 / DSM 6068 / ICPB 4128)</name>
    <name type="common">Pirella staleyi</name>
    <dbReference type="NCBI Taxonomy" id="530564"/>
    <lineage>
        <taxon>Bacteria</taxon>
        <taxon>Pseudomonadati</taxon>
        <taxon>Planctomycetota</taxon>
        <taxon>Planctomycetia</taxon>
        <taxon>Pirellulales</taxon>
        <taxon>Pirellulaceae</taxon>
        <taxon>Pirellula</taxon>
    </lineage>
</organism>
<dbReference type="InterPro" id="IPR000866">
    <property type="entry name" value="AhpC/TSA"/>
</dbReference>
<dbReference type="Proteomes" id="UP000001887">
    <property type="component" value="Chromosome"/>
</dbReference>